<dbReference type="SUPFAM" id="SSF101790">
    <property type="entry name" value="Aminomethyltransferase beta-barrel domain"/>
    <property type="match status" value="1"/>
</dbReference>
<evidence type="ECO:0000256" key="1">
    <source>
        <dbReference type="ARBA" id="ARBA00008609"/>
    </source>
</evidence>
<dbReference type="PROSITE" id="PS51257">
    <property type="entry name" value="PROKAR_LIPOPROTEIN"/>
    <property type="match status" value="1"/>
</dbReference>
<name>A0A2X0KFA7_9ACTN</name>
<protein>
    <submittedName>
        <fullName evidence="6">Sarcosine dehydrogenase</fullName>
    </submittedName>
</protein>
<dbReference type="InterPro" id="IPR006222">
    <property type="entry name" value="GCVT_N"/>
</dbReference>
<dbReference type="Pfam" id="PF01571">
    <property type="entry name" value="GCV_T"/>
    <property type="match status" value="1"/>
</dbReference>
<dbReference type="InterPro" id="IPR028896">
    <property type="entry name" value="GcvT/YgfZ/DmdA"/>
</dbReference>
<accession>A0A2X0KFA7</accession>
<keyword evidence="7" id="KW-1185">Reference proteome</keyword>
<dbReference type="Pfam" id="PF01266">
    <property type="entry name" value="DAO"/>
    <property type="match status" value="1"/>
</dbReference>
<dbReference type="InterPro" id="IPR006076">
    <property type="entry name" value="FAD-dep_OxRdtase"/>
</dbReference>
<evidence type="ECO:0000259" key="3">
    <source>
        <dbReference type="Pfam" id="PF01571"/>
    </source>
</evidence>
<evidence type="ECO:0000259" key="2">
    <source>
        <dbReference type="Pfam" id="PF01266"/>
    </source>
</evidence>
<dbReference type="SUPFAM" id="SSF103025">
    <property type="entry name" value="Folate-binding domain"/>
    <property type="match status" value="1"/>
</dbReference>
<proteinExistence type="inferred from homology"/>
<dbReference type="RefSeq" id="WP_111500501.1">
    <property type="nucleotide sequence ID" value="NZ_QKYN01000037.1"/>
</dbReference>
<feature type="domain" description="FAD dependent oxidoreductase central" evidence="5">
    <location>
        <begin position="373"/>
        <end position="428"/>
    </location>
</feature>
<dbReference type="SUPFAM" id="SSF54373">
    <property type="entry name" value="FAD-linked reductases, C-terminal domain"/>
    <property type="match status" value="1"/>
</dbReference>
<organism evidence="6 7">
    <name type="scientific">Streptacidiphilus pinicola</name>
    <dbReference type="NCBI Taxonomy" id="2219663"/>
    <lineage>
        <taxon>Bacteria</taxon>
        <taxon>Bacillati</taxon>
        <taxon>Actinomycetota</taxon>
        <taxon>Actinomycetes</taxon>
        <taxon>Kitasatosporales</taxon>
        <taxon>Streptomycetaceae</taxon>
        <taxon>Streptacidiphilus</taxon>
    </lineage>
</organism>
<dbReference type="InterPro" id="IPR013977">
    <property type="entry name" value="GcvT_C"/>
</dbReference>
<dbReference type="Gene3D" id="3.30.9.10">
    <property type="entry name" value="D-Amino Acid Oxidase, subunit A, domain 2"/>
    <property type="match status" value="1"/>
</dbReference>
<dbReference type="Gene3D" id="3.30.1360.120">
    <property type="entry name" value="Probable tRNA modification gtpase trme, domain 1"/>
    <property type="match status" value="1"/>
</dbReference>
<feature type="domain" description="FAD dependent oxidoreductase" evidence="2">
    <location>
        <begin position="6"/>
        <end position="370"/>
    </location>
</feature>
<dbReference type="InterPro" id="IPR029043">
    <property type="entry name" value="GcvT/YgfZ_C"/>
</dbReference>
<dbReference type="PANTHER" id="PTHR43757">
    <property type="entry name" value="AMINOMETHYLTRANSFERASE"/>
    <property type="match status" value="1"/>
</dbReference>
<dbReference type="Proteomes" id="UP000248889">
    <property type="component" value="Unassembled WGS sequence"/>
</dbReference>
<sequence>MTAHPKVVIVGAGIVGCALAEELTARGWTDVTVLDQGPLFATGGSSSHAPGLVFQTNASKTMTEFAHYTVDKYTALTLDGRWCFRQVGGLEVATTPERVEELKRKHGYAAAWGVRAELVDADRCVELHPLLERGQVLAGLHTPDDGLAKSLRAAEAQARLAIGRGARFLGHHAVTGIESSGGRVTAVSTEHGSFPADIVVSCAGFWGPKLGALAGLTVPLVPMAHQYARTTPLAALAGHNSELSEASKPILRHQDRDLYFREHVDRIGIGSYAHRPLPVDLAEVAAPGGPAMPSMLPFTEQDFEPSWLDARTLLPSLSATKVEEGFNGVFSFTADGFPLLGEAPELRGFWVAEAVWVTHSAGVARAMAQWLVDGRAATDLHECDLNRFEQVQLAPDYVHTRSCRNFVEVYDIVHPLQPMEEPRRLRVSPFHTRQRELGAVFLEATGWERPHWFEANAALLAETAEIPGRGAWASRYWSPIAGAEALATRARVALYDMTPLKRLEVSGPGSLHFLQFLTTNQLDKPVGAVTYTLLLDESGGVRSDLTVARLGPDRFQVGANGNLDRDWLIRHLPAGSPVQIRDVTGGTCCVGVWGPLARELVQPLTDADFSHRGFGYFKAKQAYVGNVPVTAMRLSYVGELGWELYTTADAGQRLWDTLWQAGQRLGVVAAGRSAFNSLRLEKGYRSWGTDLTAEHNPYEAGLGFAVRMDKGDFLGRDALVGLSEATAARRLVPLLLDDPHAVVMGKEPVRAEDGASVGYVTSAAFGYTIGRSIAYAWLPAPLTAPGTRVGVEYFGELLPAVVAQEPLFDPGMARIRA</sequence>
<dbReference type="EMBL" id="QKYN01000037">
    <property type="protein sequence ID" value="RAG85799.1"/>
    <property type="molecule type" value="Genomic_DNA"/>
</dbReference>
<feature type="domain" description="GCVT N-terminal" evidence="3">
    <location>
        <begin position="430"/>
        <end position="710"/>
    </location>
</feature>
<dbReference type="InterPro" id="IPR036188">
    <property type="entry name" value="FAD/NAD-bd_sf"/>
</dbReference>
<evidence type="ECO:0000313" key="6">
    <source>
        <dbReference type="EMBL" id="RAG85799.1"/>
    </source>
</evidence>
<evidence type="ECO:0000259" key="4">
    <source>
        <dbReference type="Pfam" id="PF08669"/>
    </source>
</evidence>
<gene>
    <name evidence="6" type="ORF">DN069_09840</name>
</gene>
<dbReference type="InterPro" id="IPR032503">
    <property type="entry name" value="FAO_M"/>
</dbReference>
<reference evidence="6 7" key="1">
    <citation type="submission" date="2018-06" db="EMBL/GenBank/DDBJ databases">
        <title>Streptacidiphilus pinicola sp. nov., isolated from pine grove soil.</title>
        <authorList>
            <person name="Roh S.G."/>
            <person name="Park S."/>
            <person name="Kim M.-K."/>
            <person name="Yun B.-R."/>
            <person name="Park J."/>
            <person name="Kim M.J."/>
            <person name="Kim Y.S."/>
            <person name="Kim S.B."/>
        </authorList>
    </citation>
    <scope>NUCLEOTIDE SEQUENCE [LARGE SCALE GENOMIC DNA]</scope>
    <source>
        <strain evidence="6 7">MMS16-CNU450</strain>
    </source>
</reference>
<dbReference type="Gene3D" id="3.50.50.60">
    <property type="entry name" value="FAD/NAD(P)-binding domain"/>
    <property type="match status" value="1"/>
</dbReference>
<dbReference type="Pfam" id="PF16350">
    <property type="entry name" value="FAO_M"/>
    <property type="match status" value="1"/>
</dbReference>
<dbReference type="Gene3D" id="3.30.70.1400">
    <property type="entry name" value="Aminomethyltransferase beta-barrel domains"/>
    <property type="match status" value="1"/>
</dbReference>
<dbReference type="OrthoDB" id="2055370at2"/>
<comment type="similarity">
    <text evidence="1">Belongs to the GcvT family.</text>
</comment>
<feature type="domain" description="Aminomethyltransferase C-terminal" evidence="4">
    <location>
        <begin position="729"/>
        <end position="809"/>
    </location>
</feature>
<dbReference type="SUPFAM" id="SSF51905">
    <property type="entry name" value="FAD/NAD(P)-binding domain"/>
    <property type="match status" value="1"/>
</dbReference>
<dbReference type="InterPro" id="IPR027266">
    <property type="entry name" value="TrmE/GcvT-like"/>
</dbReference>
<dbReference type="PANTHER" id="PTHR43757:SF2">
    <property type="entry name" value="AMINOMETHYLTRANSFERASE, MITOCHONDRIAL"/>
    <property type="match status" value="1"/>
</dbReference>
<comment type="caution">
    <text evidence="6">The sequence shown here is derived from an EMBL/GenBank/DDBJ whole genome shotgun (WGS) entry which is preliminary data.</text>
</comment>
<dbReference type="Pfam" id="PF08669">
    <property type="entry name" value="GCV_T_C"/>
    <property type="match status" value="1"/>
</dbReference>
<evidence type="ECO:0000259" key="5">
    <source>
        <dbReference type="Pfam" id="PF16350"/>
    </source>
</evidence>
<dbReference type="Gene3D" id="2.40.30.110">
    <property type="entry name" value="Aminomethyltransferase beta-barrel domains"/>
    <property type="match status" value="1"/>
</dbReference>
<evidence type="ECO:0000313" key="7">
    <source>
        <dbReference type="Proteomes" id="UP000248889"/>
    </source>
</evidence>
<dbReference type="AlphaFoldDB" id="A0A2X0KFA7"/>